<dbReference type="PANTHER" id="PTHR43289">
    <property type="entry name" value="MITOGEN-ACTIVATED PROTEIN KINASE KINASE KINASE 20-RELATED"/>
    <property type="match status" value="1"/>
</dbReference>
<dbReference type="InterPro" id="IPR000719">
    <property type="entry name" value="Prot_kinase_dom"/>
</dbReference>
<dbReference type="STRING" id="56110.Oscil6304_3918"/>
<name>K9TMU3_9CYAN</name>
<dbReference type="GO" id="GO:0004674">
    <property type="term" value="F:protein serine/threonine kinase activity"/>
    <property type="evidence" value="ECO:0007669"/>
    <property type="project" value="UniProtKB-KW"/>
</dbReference>
<dbReference type="CDD" id="cd14014">
    <property type="entry name" value="STKc_PknB_like"/>
    <property type="match status" value="1"/>
</dbReference>
<dbReference type="Pfam" id="PF05419">
    <property type="entry name" value="GUN4"/>
    <property type="match status" value="1"/>
</dbReference>
<dbReference type="PATRIC" id="fig|56110.3.peg.4726"/>
<dbReference type="FunCoup" id="K9TMU3">
    <property type="interactions" value="6"/>
</dbReference>
<keyword evidence="4 7" id="KW-0418">Kinase</keyword>
<evidence type="ECO:0000256" key="4">
    <source>
        <dbReference type="ARBA" id="ARBA00022777"/>
    </source>
</evidence>
<dbReference type="OrthoDB" id="581647at2"/>
<evidence type="ECO:0000256" key="2">
    <source>
        <dbReference type="ARBA" id="ARBA00022679"/>
    </source>
</evidence>
<dbReference type="SUPFAM" id="SSF140869">
    <property type="entry name" value="GUN4-like"/>
    <property type="match status" value="1"/>
</dbReference>
<keyword evidence="8" id="KW-1185">Reference proteome</keyword>
<evidence type="ECO:0000313" key="8">
    <source>
        <dbReference type="Proteomes" id="UP000010367"/>
    </source>
</evidence>
<dbReference type="Gene3D" id="1.10.510.10">
    <property type="entry name" value="Transferase(Phosphotransferase) domain 1"/>
    <property type="match status" value="1"/>
</dbReference>
<dbReference type="eggNOG" id="COG4249">
    <property type="taxonomic scope" value="Bacteria"/>
</dbReference>
<gene>
    <name evidence="7" type="ORF">Oscil6304_3918</name>
</gene>
<keyword evidence="5" id="KW-0067">ATP-binding</keyword>
<dbReference type="InParanoid" id="K9TMU3"/>
<reference evidence="7 8" key="1">
    <citation type="submission" date="2012-06" db="EMBL/GenBank/DDBJ databases">
        <title>Finished chromosome of genome of Oscillatoria acuminata PCC 6304.</title>
        <authorList>
            <consortium name="US DOE Joint Genome Institute"/>
            <person name="Gugger M."/>
            <person name="Coursin T."/>
            <person name="Rippka R."/>
            <person name="Tandeau De Marsac N."/>
            <person name="Huntemann M."/>
            <person name="Wei C.-L."/>
            <person name="Han J."/>
            <person name="Detter J.C."/>
            <person name="Han C."/>
            <person name="Tapia R."/>
            <person name="Davenport K."/>
            <person name="Daligault H."/>
            <person name="Erkkila T."/>
            <person name="Gu W."/>
            <person name="Munk A.C.C."/>
            <person name="Teshima H."/>
            <person name="Xu Y."/>
            <person name="Chain P."/>
            <person name="Chen A."/>
            <person name="Krypides N."/>
            <person name="Mavromatis K."/>
            <person name="Markowitz V."/>
            <person name="Szeto E."/>
            <person name="Ivanova N."/>
            <person name="Mikhailova N."/>
            <person name="Ovchinnikova G."/>
            <person name="Pagani I."/>
            <person name="Pati A."/>
            <person name="Goodwin L."/>
            <person name="Peters L."/>
            <person name="Pitluck S."/>
            <person name="Woyke T."/>
            <person name="Kerfeld C."/>
        </authorList>
    </citation>
    <scope>NUCLEOTIDE SEQUENCE [LARGE SCALE GENOMIC DNA]</scope>
    <source>
        <strain evidence="7 8">PCC 6304</strain>
    </source>
</reference>
<dbReference type="CDD" id="cd16383">
    <property type="entry name" value="GUN4"/>
    <property type="match status" value="1"/>
</dbReference>
<dbReference type="Gene3D" id="3.30.200.20">
    <property type="entry name" value="Phosphorylase Kinase, domain 1"/>
    <property type="match status" value="1"/>
</dbReference>
<organism evidence="7 8">
    <name type="scientific">Oscillatoria acuminata PCC 6304</name>
    <dbReference type="NCBI Taxonomy" id="56110"/>
    <lineage>
        <taxon>Bacteria</taxon>
        <taxon>Bacillati</taxon>
        <taxon>Cyanobacteriota</taxon>
        <taxon>Cyanophyceae</taxon>
        <taxon>Oscillatoriophycideae</taxon>
        <taxon>Oscillatoriales</taxon>
        <taxon>Oscillatoriaceae</taxon>
        <taxon>Oscillatoria</taxon>
    </lineage>
</organism>
<dbReference type="InterPro" id="IPR008629">
    <property type="entry name" value="GUN4-like"/>
</dbReference>
<evidence type="ECO:0000256" key="3">
    <source>
        <dbReference type="ARBA" id="ARBA00022741"/>
    </source>
</evidence>
<feature type="domain" description="Protein kinase" evidence="6">
    <location>
        <begin position="14"/>
        <end position="283"/>
    </location>
</feature>
<keyword evidence="7" id="KW-0723">Serine/threonine-protein kinase</keyword>
<dbReference type="HOGENOM" id="CLU_000288_135_5_3"/>
<evidence type="ECO:0000256" key="5">
    <source>
        <dbReference type="ARBA" id="ARBA00022840"/>
    </source>
</evidence>
<dbReference type="PANTHER" id="PTHR43289:SF6">
    <property type="entry name" value="SERINE_THREONINE-PROTEIN KINASE NEKL-3"/>
    <property type="match status" value="1"/>
</dbReference>
<protein>
    <recommendedName>
        <fullName evidence="1">non-specific serine/threonine protein kinase</fullName>
        <ecNumber evidence="1">2.7.11.1</ecNumber>
    </recommendedName>
</protein>
<dbReference type="InterPro" id="IPR011009">
    <property type="entry name" value="Kinase-like_dom_sf"/>
</dbReference>
<dbReference type="InterPro" id="IPR037215">
    <property type="entry name" value="GUN4-like_sf"/>
</dbReference>
<evidence type="ECO:0000256" key="1">
    <source>
        <dbReference type="ARBA" id="ARBA00012513"/>
    </source>
</evidence>
<dbReference type="SUPFAM" id="SSF56112">
    <property type="entry name" value="Protein kinase-like (PK-like)"/>
    <property type="match status" value="1"/>
</dbReference>
<dbReference type="Gene3D" id="1.10.10.1770">
    <property type="entry name" value="Gun4-like"/>
    <property type="match status" value="1"/>
</dbReference>
<dbReference type="GO" id="GO:0005524">
    <property type="term" value="F:ATP binding"/>
    <property type="evidence" value="ECO:0007669"/>
    <property type="project" value="UniProtKB-KW"/>
</dbReference>
<proteinExistence type="predicted"/>
<keyword evidence="3" id="KW-0547">Nucleotide-binding</keyword>
<dbReference type="AlphaFoldDB" id="K9TMU3"/>
<accession>K9TMU3</accession>
<sequence length="446" mass="51214">MVWPNGHQLQSQNYRIEGVLGQRGFGITYQARHLNRDQDFVIKTPNEDLRFDPNYPKFVDRFIKEGECIESIAGICTRPHPYIVRVFDLFQEGETHCIVMDFIPGESLWQRVQRQGALSEVEAVRYFQQIGGALQELHEAGLVHRNAHPGNIMFRGDQTPLIDFGIAVEIVPVTISFNHSWNSAFSPLEQMKGSREPTVDIYTLSASLYYALSGEYPTSSVERKIDDVELLTPKELVPSLSDRINEAVLKGMELTPHNRPQTMDEWVSLLESPIPTTVSHRYQKLQQLLAAGKWWEADAETRQVMLQVAGREQQGWFDEDSINQFPCEDLLQIDDLWVQYSNGRFGFSVQKRIWQECGGQVNWGTSIRLGDRVGWRKDGKWLELEELTFSSNAPPGHLPQSIPLELIKWGVRADLESGGRKFKKARNFCKKMGMRFFSRVQTCHKN</sequence>
<dbReference type="KEGG" id="oac:Oscil6304_3918"/>
<dbReference type="eggNOG" id="COG0515">
    <property type="taxonomic scope" value="Bacteria"/>
</dbReference>
<dbReference type="Gene3D" id="1.25.40.620">
    <property type="match status" value="1"/>
</dbReference>
<dbReference type="PROSITE" id="PS50011">
    <property type="entry name" value="PROTEIN_KINASE_DOM"/>
    <property type="match status" value="1"/>
</dbReference>
<evidence type="ECO:0000259" key="6">
    <source>
        <dbReference type="PROSITE" id="PS50011"/>
    </source>
</evidence>
<evidence type="ECO:0000313" key="7">
    <source>
        <dbReference type="EMBL" id="AFY83466.1"/>
    </source>
</evidence>
<dbReference type="Proteomes" id="UP000010367">
    <property type="component" value="Chromosome"/>
</dbReference>
<keyword evidence="2" id="KW-0808">Transferase</keyword>
<dbReference type="Pfam" id="PF00069">
    <property type="entry name" value="Pkinase"/>
    <property type="match status" value="1"/>
</dbReference>
<dbReference type="EMBL" id="CP003607">
    <property type="protein sequence ID" value="AFY83466.1"/>
    <property type="molecule type" value="Genomic_DNA"/>
</dbReference>
<dbReference type="EC" id="2.7.11.1" evidence="1"/>
<dbReference type="RefSeq" id="WP_015150091.1">
    <property type="nucleotide sequence ID" value="NC_019693.1"/>
</dbReference>